<accession>A0A2K8MAP8</accession>
<organism evidence="2 3">
    <name type="scientific">Sphingomonas psychrotolerans</name>
    <dbReference type="NCBI Taxonomy" id="1327635"/>
    <lineage>
        <taxon>Bacteria</taxon>
        <taxon>Pseudomonadati</taxon>
        <taxon>Pseudomonadota</taxon>
        <taxon>Alphaproteobacteria</taxon>
        <taxon>Sphingomonadales</taxon>
        <taxon>Sphingomonadaceae</taxon>
        <taxon>Sphingomonas</taxon>
    </lineage>
</organism>
<dbReference type="Proteomes" id="UP000229081">
    <property type="component" value="Chromosome"/>
</dbReference>
<name>A0A2K8MAP8_9SPHN</name>
<gene>
    <name evidence="2" type="ORF">CVN68_02260</name>
</gene>
<dbReference type="SMART" id="SM00255">
    <property type="entry name" value="TIR"/>
    <property type="match status" value="1"/>
</dbReference>
<dbReference type="Pfam" id="PF13676">
    <property type="entry name" value="TIR_2"/>
    <property type="match status" value="1"/>
</dbReference>
<dbReference type="SUPFAM" id="SSF52200">
    <property type="entry name" value="Toll/Interleukin receptor TIR domain"/>
    <property type="match status" value="1"/>
</dbReference>
<reference evidence="2 3" key="1">
    <citation type="submission" date="2017-11" db="EMBL/GenBank/DDBJ databases">
        <title>Complete genome sequence of Sphingomonas sp. Strain Cra20, a psychrotolerant potential plant growth promoting rhizobacteria.</title>
        <authorList>
            <person name="Luo Y."/>
        </authorList>
    </citation>
    <scope>NUCLEOTIDE SEQUENCE [LARGE SCALE GENOMIC DNA]</scope>
    <source>
        <strain evidence="2 3">Cra20</strain>
    </source>
</reference>
<protein>
    <recommendedName>
        <fullName evidence="1">TIR domain-containing protein</fullName>
    </recommendedName>
</protein>
<keyword evidence="3" id="KW-1185">Reference proteome</keyword>
<evidence type="ECO:0000313" key="2">
    <source>
        <dbReference type="EMBL" id="ATY30955.1"/>
    </source>
</evidence>
<proteinExistence type="predicted"/>
<dbReference type="KEGG" id="sphc:CVN68_02260"/>
<dbReference type="OrthoDB" id="5379851at2"/>
<dbReference type="Gene3D" id="3.40.50.10140">
    <property type="entry name" value="Toll/interleukin-1 receptor homology (TIR) domain"/>
    <property type="match status" value="1"/>
</dbReference>
<dbReference type="EMBL" id="CP024923">
    <property type="protein sequence ID" value="ATY30955.1"/>
    <property type="molecule type" value="Genomic_DNA"/>
</dbReference>
<dbReference type="InterPro" id="IPR000157">
    <property type="entry name" value="TIR_dom"/>
</dbReference>
<dbReference type="InterPro" id="IPR035897">
    <property type="entry name" value="Toll_tir_struct_dom_sf"/>
</dbReference>
<dbReference type="GO" id="GO:0007165">
    <property type="term" value="P:signal transduction"/>
    <property type="evidence" value="ECO:0007669"/>
    <property type="project" value="InterPro"/>
</dbReference>
<feature type="domain" description="TIR" evidence="1">
    <location>
        <begin position="12"/>
        <end position="168"/>
    </location>
</feature>
<evidence type="ECO:0000259" key="1">
    <source>
        <dbReference type="SMART" id="SM00255"/>
    </source>
</evidence>
<evidence type="ECO:0000313" key="3">
    <source>
        <dbReference type="Proteomes" id="UP000229081"/>
    </source>
</evidence>
<sequence length="294" mass="34139">MPKRSHRVAEPNYDVCLSFAGEDRVYVRTLADLLQQEGVRTFYDEFEKVSLWGKDLYAHLQDIYQNQARYCVMFVSKHYAKKAWTSHERRSAQSRALVSETEYLLPVRFDDTSIPGVPDTIGFVDLRETSPQQLRDIIVGKIGPRPRENYFPPLPDRLFKRLKARSQREKDLIAIVSQRFFKALTMTDKEERGLIYNIFSHSCPVELPENVHVDLDLLRRITKMSPSRIKRVAARISSLGFEYRIRDSDCPTDDSGHSGPLLVLEWQNRSIEYGGNFTWLASELIECSGENFLR</sequence>
<dbReference type="AlphaFoldDB" id="A0A2K8MAP8"/>